<evidence type="ECO:0000313" key="1">
    <source>
        <dbReference type="EMBL" id="KGB21270.1"/>
    </source>
</evidence>
<protein>
    <submittedName>
        <fullName evidence="1">Uncharacterized protein</fullName>
    </submittedName>
</protein>
<proteinExistence type="predicted"/>
<dbReference type="Proteomes" id="UP000029448">
    <property type="component" value="Unassembled WGS sequence"/>
</dbReference>
<dbReference type="AlphaFoldDB" id="A0A094YGZ5"/>
<evidence type="ECO:0000313" key="2">
    <source>
        <dbReference type="Proteomes" id="UP000029448"/>
    </source>
</evidence>
<keyword evidence="2" id="KW-1185">Reference proteome</keyword>
<sequence>MKKNGTLVLLWATTIAVERRREGPSWGRHSCLFGPTNPSPANIC</sequence>
<dbReference type="PATRIC" id="fig|104102.7.peg.2870"/>
<organism evidence="1 2">
    <name type="scientific">Acetobacter tropicalis</name>
    <dbReference type="NCBI Taxonomy" id="104102"/>
    <lineage>
        <taxon>Bacteria</taxon>
        <taxon>Pseudomonadati</taxon>
        <taxon>Pseudomonadota</taxon>
        <taxon>Alphaproteobacteria</taxon>
        <taxon>Acetobacterales</taxon>
        <taxon>Acetobacteraceae</taxon>
        <taxon>Acetobacter</taxon>
    </lineage>
</organism>
<reference evidence="1 2" key="1">
    <citation type="submission" date="2014-06" db="EMBL/GenBank/DDBJ databases">
        <title>Functional and comparative genomic analyses of the Drosophila gut microbiota identify candidate symbiosis factors.</title>
        <authorList>
            <person name="Newell P.D."/>
            <person name="Chaston J.M."/>
            <person name="Douglas A.E."/>
        </authorList>
    </citation>
    <scope>NUCLEOTIDE SEQUENCE [LARGE SCALE GENOMIC DNA]</scope>
    <source>
        <strain evidence="1 2">DmCS_006</strain>
    </source>
</reference>
<dbReference type="EMBL" id="JOKM01000102">
    <property type="protein sequence ID" value="KGB21270.1"/>
    <property type="molecule type" value="Genomic_DNA"/>
</dbReference>
<comment type="caution">
    <text evidence="1">The sequence shown here is derived from an EMBL/GenBank/DDBJ whole genome shotgun (WGS) entry which is preliminary data.</text>
</comment>
<dbReference type="STRING" id="104102.AtDm6_2906"/>
<accession>A0A094YGZ5</accession>
<gene>
    <name evidence="1" type="ORF">AtDm6_2906</name>
</gene>
<name>A0A094YGZ5_9PROT</name>